<dbReference type="GO" id="GO:0051301">
    <property type="term" value="P:cell division"/>
    <property type="evidence" value="ECO:0007669"/>
    <property type="project" value="UniProtKB-KW"/>
</dbReference>
<dbReference type="PROSITE" id="PS00697">
    <property type="entry name" value="DNA_LIGASE_A1"/>
    <property type="match status" value="1"/>
</dbReference>
<evidence type="ECO:0000256" key="12">
    <source>
        <dbReference type="ARBA" id="ARBA00023306"/>
    </source>
</evidence>
<dbReference type="GO" id="GO:0003910">
    <property type="term" value="F:DNA ligase (ATP) activity"/>
    <property type="evidence" value="ECO:0007669"/>
    <property type="project" value="UniProtKB-EC"/>
</dbReference>
<keyword evidence="8" id="KW-0067">ATP-binding</keyword>
<keyword evidence="12" id="KW-0131">Cell cycle</keyword>
<dbReference type="FunFam" id="3.30.470.30:FF:000024">
    <property type="entry name" value="ATP-dependent DNA ligase"/>
    <property type="match status" value="1"/>
</dbReference>
<keyword evidence="2 15" id="KW-0436">Ligase</keyword>
<protein>
    <recommendedName>
        <fullName evidence="1">DNA ligase (ATP)</fullName>
        <ecNumber evidence="1">6.5.1.1</ecNumber>
    </recommendedName>
</protein>
<evidence type="ECO:0000256" key="13">
    <source>
        <dbReference type="ARBA" id="ARBA00034003"/>
    </source>
</evidence>
<dbReference type="GO" id="GO:0046872">
    <property type="term" value="F:metal ion binding"/>
    <property type="evidence" value="ECO:0007669"/>
    <property type="project" value="UniProtKB-KW"/>
</dbReference>
<keyword evidence="7" id="KW-0227">DNA damage</keyword>
<dbReference type="SUPFAM" id="SSF50249">
    <property type="entry name" value="Nucleic acid-binding proteins"/>
    <property type="match status" value="1"/>
</dbReference>
<dbReference type="CDD" id="cd07897">
    <property type="entry name" value="Adenylation_DNA_ligase_Bac1"/>
    <property type="match status" value="1"/>
</dbReference>
<dbReference type="Proteomes" id="UP000305131">
    <property type="component" value="Unassembled WGS sequence"/>
</dbReference>
<proteinExistence type="predicted"/>
<dbReference type="AlphaFoldDB" id="A0A6C1KRY5"/>
<feature type="domain" description="ATP-dependent DNA ligase family profile" evidence="14">
    <location>
        <begin position="304"/>
        <end position="441"/>
    </location>
</feature>
<dbReference type="Pfam" id="PF01068">
    <property type="entry name" value="DNA_ligase_A_M"/>
    <property type="match status" value="1"/>
</dbReference>
<dbReference type="RefSeq" id="WP_138399266.1">
    <property type="nucleotide sequence ID" value="NZ_JBAFVI010000002.1"/>
</dbReference>
<keyword evidence="4" id="KW-0235">DNA replication</keyword>
<dbReference type="NCBIfam" id="NF006701">
    <property type="entry name" value="PRK09247.1"/>
    <property type="match status" value="1"/>
</dbReference>
<dbReference type="InterPro" id="IPR036599">
    <property type="entry name" value="DNA_ligase_N_sf"/>
</dbReference>
<dbReference type="InterPro" id="IPR012340">
    <property type="entry name" value="NA-bd_OB-fold"/>
</dbReference>
<dbReference type="GO" id="GO:0006310">
    <property type="term" value="P:DNA recombination"/>
    <property type="evidence" value="ECO:0007669"/>
    <property type="project" value="UniProtKB-KW"/>
</dbReference>
<dbReference type="Gene3D" id="1.10.3260.10">
    <property type="entry name" value="DNA ligase, ATP-dependent, N-terminal domain"/>
    <property type="match status" value="1"/>
</dbReference>
<dbReference type="Pfam" id="PF04679">
    <property type="entry name" value="DNA_ligase_A_C"/>
    <property type="match status" value="1"/>
</dbReference>
<evidence type="ECO:0000256" key="4">
    <source>
        <dbReference type="ARBA" id="ARBA00022705"/>
    </source>
</evidence>
<dbReference type="EC" id="6.5.1.1" evidence="1"/>
<keyword evidence="5" id="KW-0479">Metal-binding</keyword>
<dbReference type="OrthoDB" id="9767858at2"/>
<evidence type="ECO:0000256" key="11">
    <source>
        <dbReference type="ARBA" id="ARBA00023204"/>
    </source>
</evidence>
<dbReference type="InterPro" id="IPR016059">
    <property type="entry name" value="DNA_ligase_ATP-dep_CS"/>
</dbReference>
<sequence length="542" mass="60050">MNRFAALLDRMSYEAGRNAKIRLMADYFRTTPDPERGFALAALTGALSFANAKPGVVRALIMERADPVLFEMSYDYVGDLSETVALMWPRLEDAPAHAPLLSEIVHGLSTLSRSTLPRRLADWLDGLDETGRWALLKLITGAMRVGASARLAKTAVASLGSVTPDEVELVWPGLAPPYEELFAWVEGHGPRPETSNPAPFRPVMLAHAIEEANFADLNPGDFSAEWKWDGIRVQAVAGTGPDGVRAVRLYSRTGEDISEAFPDLADAIAFDGAMDGELLIVREGRVEPFNVLQQRLNRKTVTVKMLAEFPAHIRAYDLLVDGEEDLRALPFTARRARLEALVEKLSSPRIDLSPLVPFAGWDDLTRARATPASAGAGPDADAVEGVMIKRADSPYLPGRPKGPWWKWKRDPHTVDAVLMYAQRGHGKRSSFYSDYTFGVWTQGEEGDVLVPVGKAYFGFTDEELKLIDAFVRRATINRFGPVREVVHEKDEGLVLEVAFEGLARSTRHRSGIAMRFPRIARLRWDKPPGEADRLETLEALLR</sequence>
<evidence type="ECO:0000256" key="7">
    <source>
        <dbReference type="ARBA" id="ARBA00022763"/>
    </source>
</evidence>
<evidence type="ECO:0000256" key="10">
    <source>
        <dbReference type="ARBA" id="ARBA00023172"/>
    </source>
</evidence>
<evidence type="ECO:0000313" key="16">
    <source>
        <dbReference type="Proteomes" id="UP000305131"/>
    </source>
</evidence>
<dbReference type="GeneID" id="95773703"/>
<dbReference type="Gene3D" id="2.40.50.140">
    <property type="entry name" value="Nucleic acid-binding proteins"/>
    <property type="match status" value="1"/>
</dbReference>
<dbReference type="InterPro" id="IPR012309">
    <property type="entry name" value="DNA_ligase_ATP-dep_C"/>
</dbReference>
<dbReference type="PANTHER" id="PTHR45674">
    <property type="entry name" value="DNA LIGASE 1/3 FAMILY MEMBER"/>
    <property type="match status" value="1"/>
</dbReference>
<evidence type="ECO:0000259" key="14">
    <source>
        <dbReference type="PROSITE" id="PS50160"/>
    </source>
</evidence>
<gene>
    <name evidence="15" type="ORF">FBQ73_09590</name>
</gene>
<dbReference type="GO" id="GO:0003677">
    <property type="term" value="F:DNA binding"/>
    <property type="evidence" value="ECO:0007669"/>
    <property type="project" value="InterPro"/>
</dbReference>
<keyword evidence="6" id="KW-0547">Nucleotide-binding</keyword>
<dbReference type="SUPFAM" id="SSF56091">
    <property type="entry name" value="DNA ligase/mRNA capping enzyme, catalytic domain"/>
    <property type="match status" value="1"/>
</dbReference>
<evidence type="ECO:0000256" key="6">
    <source>
        <dbReference type="ARBA" id="ARBA00022741"/>
    </source>
</evidence>
<evidence type="ECO:0000256" key="5">
    <source>
        <dbReference type="ARBA" id="ARBA00022723"/>
    </source>
</evidence>
<evidence type="ECO:0000256" key="3">
    <source>
        <dbReference type="ARBA" id="ARBA00022618"/>
    </source>
</evidence>
<dbReference type="InterPro" id="IPR026333">
    <property type="entry name" value="ATP_dep_DNA_lig_pp_1105_fam"/>
</dbReference>
<keyword evidence="9" id="KW-0460">Magnesium</keyword>
<evidence type="ECO:0000256" key="1">
    <source>
        <dbReference type="ARBA" id="ARBA00012727"/>
    </source>
</evidence>
<dbReference type="PANTHER" id="PTHR45674:SF13">
    <property type="entry name" value="DNA LIGASE-RELATED"/>
    <property type="match status" value="1"/>
</dbReference>
<evidence type="ECO:0000313" key="15">
    <source>
        <dbReference type="EMBL" id="TLX42906.1"/>
    </source>
</evidence>
<evidence type="ECO:0000256" key="9">
    <source>
        <dbReference type="ARBA" id="ARBA00022842"/>
    </source>
</evidence>
<name>A0A6C1KRY5_XANAU</name>
<comment type="caution">
    <text evidence="15">The sequence shown here is derived from an EMBL/GenBank/DDBJ whole genome shotgun (WGS) entry which is preliminary data.</text>
</comment>
<dbReference type="InterPro" id="IPR050191">
    <property type="entry name" value="ATP-dep_DNA_ligase"/>
</dbReference>
<dbReference type="Gene3D" id="3.30.470.30">
    <property type="entry name" value="DNA ligase/mRNA capping enzyme"/>
    <property type="match status" value="1"/>
</dbReference>
<dbReference type="FunFam" id="2.40.50.140:FF:000228">
    <property type="entry name" value="ATP-dependent DNA ligase"/>
    <property type="match status" value="1"/>
</dbReference>
<reference evidence="15 16" key="1">
    <citation type="submission" date="2019-05" db="EMBL/GenBank/DDBJ databases">
        <authorList>
            <person name="Zhou X."/>
        </authorList>
    </citation>
    <scope>NUCLEOTIDE SEQUENCE [LARGE SCALE GENOMIC DNA]</scope>
    <source>
        <strain evidence="15 16">DSM 432</strain>
    </source>
</reference>
<comment type="catalytic activity">
    <reaction evidence="13">
        <text>ATP + (deoxyribonucleotide)n-3'-hydroxyl + 5'-phospho-(deoxyribonucleotide)m = (deoxyribonucleotide)n+m + AMP + diphosphate.</text>
        <dbReference type="EC" id="6.5.1.1"/>
    </reaction>
</comment>
<organism evidence="15 16">
    <name type="scientific">Xanthobacter autotrophicus</name>
    <dbReference type="NCBI Taxonomy" id="280"/>
    <lineage>
        <taxon>Bacteria</taxon>
        <taxon>Pseudomonadati</taxon>
        <taxon>Pseudomonadota</taxon>
        <taxon>Alphaproteobacteria</taxon>
        <taxon>Hyphomicrobiales</taxon>
        <taxon>Xanthobacteraceae</taxon>
        <taxon>Xanthobacter</taxon>
    </lineage>
</organism>
<dbReference type="PROSITE" id="PS50160">
    <property type="entry name" value="DNA_LIGASE_A3"/>
    <property type="match status" value="1"/>
</dbReference>
<evidence type="ECO:0000256" key="8">
    <source>
        <dbReference type="ARBA" id="ARBA00022840"/>
    </source>
</evidence>
<keyword evidence="11" id="KW-0234">DNA repair</keyword>
<keyword evidence="10" id="KW-0233">DNA recombination</keyword>
<accession>A0A6C1KRY5</accession>
<dbReference type="InterPro" id="IPR012310">
    <property type="entry name" value="DNA_ligase_ATP-dep_cent"/>
</dbReference>
<evidence type="ECO:0000256" key="2">
    <source>
        <dbReference type="ARBA" id="ARBA00022598"/>
    </source>
</evidence>
<dbReference type="GO" id="GO:0005524">
    <property type="term" value="F:ATP binding"/>
    <property type="evidence" value="ECO:0007669"/>
    <property type="project" value="UniProtKB-KW"/>
</dbReference>
<dbReference type="GO" id="GO:0006281">
    <property type="term" value="P:DNA repair"/>
    <property type="evidence" value="ECO:0007669"/>
    <property type="project" value="UniProtKB-KW"/>
</dbReference>
<dbReference type="GO" id="GO:0006260">
    <property type="term" value="P:DNA replication"/>
    <property type="evidence" value="ECO:0007669"/>
    <property type="project" value="UniProtKB-KW"/>
</dbReference>
<dbReference type="EMBL" id="VAUP01000022">
    <property type="protein sequence ID" value="TLX42906.1"/>
    <property type="molecule type" value="Genomic_DNA"/>
</dbReference>
<dbReference type="CDD" id="cd07972">
    <property type="entry name" value="OBF_DNA_ligase_Arch_LigB"/>
    <property type="match status" value="1"/>
</dbReference>
<keyword evidence="3" id="KW-0132">Cell division</keyword>
<dbReference type="NCBIfam" id="TIGR04120">
    <property type="entry name" value="DNA_lig_bact"/>
    <property type="match status" value="1"/>
</dbReference>